<comment type="caution">
    <text evidence="2">The sequence shown here is derived from an EMBL/GenBank/DDBJ whole genome shotgun (WGS) entry which is preliminary data.</text>
</comment>
<proteinExistence type="predicted"/>
<feature type="region of interest" description="Disordered" evidence="1">
    <location>
        <begin position="45"/>
        <end position="78"/>
    </location>
</feature>
<dbReference type="AlphaFoldDB" id="A0A4Z2HHU4"/>
<sequence>MPGKDGPPYAMIPSYITEFQSSPYLKHGEQRLGKVVKGAPSGLVEVELPPKQLHAEQGEDDDEEEEQEQQGSNGANRV</sequence>
<keyword evidence="3" id="KW-1185">Reference proteome</keyword>
<name>A0A4Z2HHU4_9TELE</name>
<gene>
    <name evidence="2" type="ORF">EYF80_024578</name>
</gene>
<dbReference type="EMBL" id="SRLO01000239">
    <property type="protein sequence ID" value="TNN65171.1"/>
    <property type="molecule type" value="Genomic_DNA"/>
</dbReference>
<evidence type="ECO:0000256" key="1">
    <source>
        <dbReference type="SAM" id="MobiDB-lite"/>
    </source>
</evidence>
<protein>
    <submittedName>
        <fullName evidence="2">Uncharacterized protein</fullName>
    </submittedName>
</protein>
<organism evidence="2 3">
    <name type="scientific">Liparis tanakae</name>
    <name type="common">Tanaka's snailfish</name>
    <dbReference type="NCBI Taxonomy" id="230148"/>
    <lineage>
        <taxon>Eukaryota</taxon>
        <taxon>Metazoa</taxon>
        <taxon>Chordata</taxon>
        <taxon>Craniata</taxon>
        <taxon>Vertebrata</taxon>
        <taxon>Euteleostomi</taxon>
        <taxon>Actinopterygii</taxon>
        <taxon>Neopterygii</taxon>
        <taxon>Teleostei</taxon>
        <taxon>Neoteleostei</taxon>
        <taxon>Acanthomorphata</taxon>
        <taxon>Eupercaria</taxon>
        <taxon>Perciformes</taxon>
        <taxon>Cottioidei</taxon>
        <taxon>Cottales</taxon>
        <taxon>Liparidae</taxon>
        <taxon>Liparis</taxon>
    </lineage>
</organism>
<reference evidence="2 3" key="1">
    <citation type="submission" date="2019-03" db="EMBL/GenBank/DDBJ databases">
        <title>First draft genome of Liparis tanakae, snailfish: a comprehensive survey of snailfish specific genes.</title>
        <authorList>
            <person name="Kim W."/>
            <person name="Song I."/>
            <person name="Jeong J.-H."/>
            <person name="Kim D."/>
            <person name="Kim S."/>
            <person name="Ryu S."/>
            <person name="Song J.Y."/>
            <person name="Lee S.K."/>
        </authorList>
    </citation>
    <scope>NUCLEOTIDE SEQUENCE [LARGE SCALE GENOMIC DNA]</scope>
    <source>
        <tissue evidence="2">Muscle</tissue>
    </source>
</reference>
<accession>A0A4Z2HHU4</accession>
<dbReference type="Proteomes" id="UP000314294">
    <property type="component" value="Unassembled WGS sequence"/>
</dbReference>
<feature type="compositionally biased region" description="Acidic residues" evidence="1">
    <location>
        <begin position="58"/>
        <end position="68"/>
    </location>
</feature>
<evidence type="ECO:0000313" key="2">
    <source>
        <dbReference type="EMBL" id="TNN65171.1"/>
    </source>
</evidence>
<evidence type="ECO:0000313" key="3">
    <source>
        <dbReference type="Proteomes" id="UP000314294"/>
    </source>
</evidence>